<name>X1D226_9ZZZZ</name>
<accession>X1D226</accession>
<protein>
    <submittedName>
        <fullName evidence="1">Uncharacterized protein</fullName>
    </submittedName>
</protein>
<comment type="caution">
    <text evidence="1">The sequence shown here is derived from an EMBL/GenBank/DDBJ whole genome shotgun (WGS) entry which is preliminary data.</text>
</comment>
<evidence type="ECO:0000313" key="1">
    <source>
        <dbReference type="EMBL" id="GAG99162.1"/>
    </source>
</evidence>
<organism evidence="1">
    <name type="scientific">marine sediment metagenome</name>
    <dbReference type="NCBI Taxonomy" id="412755"/>
    <lineage>
        <taxon>unclassified sequences</taxon>
        <taxon>metagenomes</taxon>
        <taxon>ecological metagenomes</taxon>
    </lineage>
</organism>
<reference evidence="1" key="1">
    <citation type="journal article" date="2014" name="Front. Microbiol.">
        <title>High frequency of phylogenetically diverse reductive dehalogenase-homologous genes in deep subseafloor sedimentary metagenomes.</title>
        <authorList>
            <person name="Kawai M."/>
            <person name="Futagami T."/>
            <person name="Toyoda A."/>
            <person name="Takaki Y."/>
            <person name="Nishi S."/>
            <person name="Hori S."/>
            <person name="Arai W."/>
            <person name="Tsubouchi T."/>
            <person name="Morono Y."/>
            <person name="Uchiyama I."/>
            <person name="Ito T."/>
            <person name="Fujiyama A."/>
            <person name="Inagaki F."/>
            <person name="Takami H."/>
        </authorList>
    </citation>
    <scope>NUCLEOTIDE SEQUENCE</scope>
    <source>
        <strain evidence="1">Expedition CK06-06</strain>
    </source>
</reference>
<gene>
    <name evidence="1" type="ORF">S01H4_45439</name>
</gene>
<sequence length="165" mass="19634">MNFRQQEFKELQDEYDSYSTKFKEIGELEDGDKLARDSSGVYYRHTKGEYLVQLRRWWTSQGRSHTFNHLDEDFSIFMKYLDKVLNILNVTYDNRYRLLGKNLKDLANSLMTGLYTLKKTYPKEVKLICKIDSIILSLIDFKTSIGEKLEIQMSFVPQRQRAFSD</sequence>
<dbReference type="EMBL" id="BART01025297">
    <property type="protein sequence ID" value="GAG99162.1"/>
    <property type="molecule type" value="Genomic_DNA"/>
</dbReference>
<proteinExistence type="predicted"/>
<dbReference type="AlphaFoldDB" id="X1D226"/>